<keyword evidence="1" id="KW-0472">Membrane</keyword>
<gene>
    <name evidence="2" type="ORF">US40_C0011G0002</name>
</gene>
<keyword evidence="1" id="KW-0812">Transmembrane</keyword>
<dbReference type="EMBL" id="LBSV01000011">
    <property type="protein sequence ID" value="KKQ25117.1"/>
    <property type="molecule type" value="Genomic_DNA"/>
</dbReference>
<proteinExistence type="predicted"/>
<reference evidence="2 3" key="1">
    <citation type="journal article" date="2015" name="Nature">
        <title>rRNA introns, odd ribosomes, and small enigmatic genomes across a large radiation of phyla.</title>
        <authorList>
            <person name="Brown C.T."/>
            <person name="Hug L.A."/>
            <person name="Thomas B.C."/>
            <person name="Sharon I."/>
            <person name="Castelle C.J."/>
            <person name="Singh A."/>
            <person name="Wilkins M.J."/>
            <person name="Williams K.H."/>
            <person name="Banfield J.F."/>
        </authorList>
    </citation>
    <scope>NUCLEOTIDE SEQUENCE [LARGE SCALE GENOMIC DNA]</scope>
</reference>
<sequence length="231" mass="25906">MDTKNKEEDFVVEAGKKNLITINIVILVIFLLIIGGVYYWVSKTSKGQQVFPAGINYLSPKGEEAKKPVLLYDFAKLSESSDWVTYKGKAYSYSFQHPKALAPLSFPNDKSDAVTFKVNELPPEQSLLLTVEIVSSRDKNLVGKPEEFAKNYWKFFSGLSGLNKIEPITNEKGLKGYKAAYLVKGSKTVTSDNYFFQVEGNDDILLHIGDIFPTEGKAVLNRLVNSLEYLK</sequence>
<dbReference type="Proteomes" id="UP000034917">
    <property type="component" value="Unassembled WGS sequence"/>
</dbReference>
<accession>A0A0G0G516</accession>
<comment type="caution">
    <text evidence="2">The sequence shown here is derived from an EMBL/GenBank/DDBJ whole genome shotgun (WGS) entry which is preliminary data.</text>
</comment>
<evidence type="ECO:0000313" key="2">
    <source>
        <dbReference type="EMBL" id="KKQ25117.1"/>
    </source>
</evidence>
<organism evidence="2 3">
    <name type="scientific">Candidatus Roizmanbacteria bacterium GW2011_GWC2_37_13</name>
    <dbReference type="NCBI Taxonomy" id="1618486"/>
    <lineage>
        <taxon>Bacteria</taxon>
        <taxon>Candidatus Roizmaniibacteriota</taxon>
    </lineage>
</organism>
<evidence type="ECO:0000256" key="1">
    <source>
        <dbReference type="SAM" id="Phobius"/>
    </source>
</evidence>
<keyword evidence="1" id="KW-1133">Transmembrane helix</keyword>
<dbReference type="AlphaFoldDB" id="A0A0G0G516"/>
<feature type="transmembrane region" description="Helical" evidence="1">
    <location>
        <begin position="20"/>
        <end position="41"/>
    </location>
</feature>
<name>A0A0G0G516_9BACT</name>
<protein>
    <submittedName>
        <fullName evidence="2">Uncharacterized protein</fullName>
    </submittedName>
</protein>
<evidence type="ECO:0000313" key="3">
    <source>
        <dbReference type="Proteomes" id="UP000034917"/>
    </source>
</evidence>